<protein>
    <submittedName>
        <fullName evidence="1">Uncharacterized protein</fullName>
    </submittedName>
</protein>
<dbReference type="AlphaFoldDB" id="X1N8H1"/>
<organism evidence="1">
    <name type="scientific">marine sediment metagenome</name>
    <dbReference type="NCBI Taxonomy" id="412755"/>
    <lineage>
        <taxon>unclassified sequences</taxon>
        <taxon>metagenomes</taxon>
        <taxon>ecological metagenomes</taxon>
    </lineage>
</organism>
<reference evidence="1" key="1">
    <citation type="journal article" date="2014" name="Front. Microbiol.">
        <title>High frequency of phylogenetically diverse reductive dehalogenase-homologous genes in deep subseafloor sedimentary metagenomes.</title>
        <authorList>
            <person name="Kawai M."/>
            <person name="Futagami T."/>
            <person name="Toyoda A."/>
            <person name="Takaki Y."/>
            <person name="Nishi S."/>
            <person name="Hori S."/>
            <person name="Arai W."/>
            <person name="Tsubouchi T."/>
            <person name="Morono Y."/>
            <person name="Uchiyama I."/>
            <person name="Ito T."/>
            <person name="Fujiyama A."/>
            <person name="Inagaki F."/>
            <person name="Takami H."/>
        </authorList>
    </citation>
    <scope>NUCLEOTIDE SEQUENCE</scope>
    <source>
        <strain evidence="1">Expedition CK06-06</strain>
    </source>
</reference>
<sequence>MAPFIDKEIKNYVYALKRDNSEKVDLMPEENYYWADFINEAIDRAGNYKYFIKSHDDIELLTPAFFPKVEGILGSMGEPVGWVSFTDKDYLNGALGS</sequence>
<name>X1N8H1_9ZZZZ</name>
<gene>
    <name evidence="1" type="ORF">S06H3_40796</name>
</gene>
<feature type="non-terminal residue" evidence="1">
    <location>
        <position position="97"/>
    </location>
</feature>
<evidence type="ECO:0000313" key="1">
    <source>
        <dbReference type="EMBL" id="GAI40327.1"/>
    </source>
</evidence>
<accession>X1N8H1</accession>
<dbReference type="EMBL" id="BARV01025070">
    <property type="protein sequence ID" value="GAI40327.1"/>
    <property type="molecule type" value="Genomic_DNA"/>
</dbReference>
<comment type="caution">
    <text evidence="1">The sequence shown here is derived from an EMBL/GenBank/DDBJ whole genome shotgun (WGS) entry which is preliminary data.</text>
</comment>
<proteinExistence type="predicted"/>